<organism evidence="10 11">
    <name type="scientific">Phytophthora cactorum</name>
    <dbReference type="NCBI Taxonomy" id="29920"/>
    <lineage>
        <taxon>Eukaryota</taxon>
        <taxon>Sar</taxon>
        <taxon>Stramenopiles</taxon>
        <taxon>Oomycota</taxon>
        <taxon>Peronosporomycetes</taxon>
        <taxon>Peronosporales</taxon>
        <taxon>Peronosporaceae</taxon>
        <taxon>Phytophthora</taxon>
    </lineage>
</organism>
<dbReference type="GO" id="GO:0005576">
    <property type="term" value="C:extracellular region"/>
    <property type="evidence" value="ECO:0007669"/>
    <property type="project" value="UniProtKB-SubCell"/>
</dbReference>
<feature type="region of interest" description="Disordered" evidence="4">
    <location>
        <begin position="161"/>
        <end position="184"/>
    </location>
</feature>
<dbReference type="EMBL" id="MJFZ01000327">
    <property type="protein sequence ID" value="RAW31340.1"/>
    <property type="molecule type" value="Genomic_DNA"/>
</dbReference>
<name>A0A329S4C3_9STRA</name>
<dbReference type="InterPro" id="IPR045379">
    <property type="entry name" value="Crinkler_N"/>
</dbReference>
<evidence type="ECO:0000256" key="2">
    <source>
        <dbReference type="ARBA" id="ARBA00004613"/>
    </source>
</evidence>
<reference evidence="7" key="2">
    <citation type="submission" date="2018-10" db="EMBL/GenBank/DDBJ databases">
        <title>Effector identification in a new, highly contiguous assembly of the strawberry crown rot pathogen Phytophthora cactorum.</title>
        <authorList>
            <person name="Armitage A.D."/>
            <person name="Nellist C.F."/>
            <person name="Bates H."/>
            <person name="Vickerstaff R.J."/>
            <person name="Harrison R.J."/>
        </authorList>
    </citation>
    <scope>NUCLEOTIDE SEQUENCE</scope>
    <source>
        <strain evidence="7">15-7</strain>
        <strain evidence="8">4032</strain>
        <strain evidence="9">P415</strain>
    </source>
</reference>
<evidence type="ECO:0000313" key="9">
    <source>
        <dbReference type="EMBL" id="KAG2968237.1"/>
    </source>
</evidence>
<proteinExistence type="predicted"/>
<keyword evidence="3" id="KW-0964">Secreted</keyword>
<dbReference type="Proteomes" id="UP000251314">
    <property type="component" value="Unassembled WGS sequence"/>
</dbReference>
<dbReference type="Pfam" id="PF20147">
    <property type="entry name" value="Crinkler"/>
    <property type="match status" value="1"/>
</dbReference>
<dbReference type="EMBL" id="RCMI01000877">
    <property type="protein sequence ID" value="KAG2895384.1"/>
    <property type="molecule type" value="Genomic_DNA"/>
</dbReference>
<feature type="chain" id="PRO_5016328196" description="Crinkler effector protein N-terminal domain-containing protein" evidence="5">
    <location>
        <begin position="18"/>
        <end position="379"/>
    </location>
</feature>
<protein>
    <recommendedName>
        <fullName evidence="6">Crinkler effector protein N-terminal domain-containing protein</fullName>
    </recommendedName>
</protein>
<dbReference type="EMBL" id="RCMG01000859">
    <property type="protein sequence ID" value="KAG2844535.1"/>
    <property type="molecule type" value="Genomic_DNA"/>
</dbReference>
<accession>A0A329S4C3</accession>
<reference evidence="10 11" key="1">
    <citation type="submission" date="2018-01" db="EMBL/GenBank/DDBJ databases">
        <title>Draft genome of the strawberry crown rot pathogen Phytophthora cactorum.</title>
        <authorList>
            <person name="Armitage A.D."/>
            <person name="Lysoe E."/>
            <person name="Nellist C.F."/>
            <person name="Harrison R.J."/>
            <person name="Brurberg M.B."/>
        </authorList>
    </citation>
    <scope>NUCLEOTIDE SEQUENCE [LARGE SCALE GENOMIC DNA]</scope>
    <source>
        <strain evidence="10 11">10300</strain>
    </source>
</reference>
<dbReference type="AlphaFoldDB" id="A0A329S4C3"/>
<dbReference type="Proteomes" id="UP000735874">
    <property type="component" value="Unassembled WGS sequence"/>
</dbReference>
<evidence type="ECO:0000256" key="4">
    <source>
        <dbReference type="SAM" id="MobiDB-lite"/>
    </source>
</evidence>
<feature type="signal peptide" evidence="5">
    <location>
        <begin position="1"/>
        <end position="17"/>
    </location>
</feature>
<evidence type="ECO:0000256" key="1">
    <source>
        <dbReference type="ARBA" id="ARBA00004340"/>
    </source>
</evidence>
<dbReference type="GO" id="GO:0043657">
    <property type="term" value="C:host cell"/>
    <property type="evidence" value="ECO:0007669"/>
    <property type="project" value="UniProtKB-SubCell"/>
</dbReference>
<dbReference type="EMBL" id="RCML01000876">
    <property type="protein sequence ID" value="KAG2968237.1"/>
    <property type="molecule type" value="Genomic_DNA"/>
</dbReference>
<evidence type="ECO:0000259" key="6">
    <source>
        <dbReference type="Pfam" id="PF20147"/>
    </source>
</evidence>
<evidence type="ECO:0000256" key="3">
    <source>
        <dbReference type="ARBA" id="ARBA00022525"/>
    </source>
</evidence>
<gene>
    <name evidence="10" type="ORF">PC110_g12306</name>
    <name evidence="7" type="ORF">PC113_g18375</name>
    <name evidence="8" type="ORF">PC115_g17854</name>
    <name evidence="9" type="ORF">PC118_g18133</name>
</gene>
<dbReference type="VEuPathDB" id="FungiDB:PC110_g12306"/>
<keyword evidence="5" id="KW-0732">Signal</keyword>
<evidence type="ECO:0000256" key="5">
    <source>
        <dbReference type="SAM" id="SignalP"/>
    </source>
</evidence>
<evidence type="ECO:0000313" key="8">
    <source>
        <dbReference type="EMBL" id="KAG2895384.1"/>
    </source>
</evidence>
<sequence>MVKLFCAVVGLAGSAFSVRVDENGSVYELKDAIKKKNSDDPTLKNVAAKNLQLFLAKKGDGGWLSSKHPDVISMRSGSIPEQVETLMDVEVDPTDEIGDVFGGAPVKKTIHVLVVVPKDAGVGARVGVALIKPSAPPTTMHRHPERLKRRAAINTMIRQKNQDANTKTTSKDAENTKKKRKTHDVDRSMGYSNLCWDDIKPIYNFETYTPQLSDVPDADIDLLLVRIVDLRAMNGEVTDGKEAKRLFFIAPILETVSRLLGDAQILVEEDVNGNNVLVKGRFEFVLKRGKKKVFIVQAKKGYMTQGVDQNVPGLEALADVEELAVTYGIVTNYREWRFLVSEDVRVRKYVCTLTVSDTLPSFAGLKEILGTIHFMLSNN</sequence>
<evidence type="ECO:0000313" key="7">
    <source>
        <dbReference type="EMBL" id="KAG2844535.1"/>
    </source>
</evidence>
<dbReference type="OrthoDB" id="114370at2759"/>
<dbReference type="Proteomes" id="UP000774804">
    <property type="component" value="Unassembled WGS sequence"/>
</dbReference>
<comment type="subcellular location">
    <subcellularLocation>
        <location evidence="1">Host cell</location>
    </subcellularLocation>
    <subcellularLocation>
        <location evidence="2">Secreted</location>
    </subcellularLocation>
</comment>
<comment type="caution">
    <text evidence="10">The sequence shown here is derived from an EMBL/GenBank/DDBJ whole genome shotgun (WGS) entry which is preliminary data.</text>
</comment>
<evidence type="ECO:0000313" key="10">
    <source>
        <dbReference type="EMBL" id="RAW31340.1"/>
    </source>
</evidence>
<keyword evidence="11" id="KW-1185">Reference proteome</keyword>
<dbReference type="Proteomes" id="UP000697107">
    <property type="component" value="Unassembled WGS sequence"/>
</dbReference>
<feature type="domain" description="Crinkler effector protein N-terminal" evidence="6">
    <location>
        <begin position="2"/>
        <end position="115"/>
    </location>
</feature>
<evidence type="ECO:0000313" key="11">
    <source>
        <dbReference type="Proteomes" id="UP000251314"/>
    </source>
</evidence>